<name>A0ACB8TD53_9AGAM</name>
<protein>
    <submittedName>
        <fullName evidence="1">Uncharacterized protein</fullName>
    </submittedName>
</protein>
<reference evidence="1" key="1">
    <citation type="submission" date="2021-03" db="EMBL/GenBank/DDBJ databases">
        <authorList>
            <consortium name="DOE Joint Genome Institute"/>
            <person name="Ahrendt S."/>
            <person name="Looney B.P."/>
            <person name="Miyauchi S."/>
            <person name="Morin E."/>
            <person name="Drula E."/>
            <person name="Courty P.E."/>
            <person name="Chicoki N."/>
            <person name="Fauchery L."/>
            <person name="Kohler A."/>
            <person name="Kuo A."/>
            <person name="Labutti K."/>
            <person name="Pangilinan J."/>
            <person name="Lipzen A."/>
            <person name="Riley R."/>
            <person name="Andreopoulos W."/>
            <person name="He G."/>
            <person name="Johnson J."/>
            <person name="Barry K.W."/>
            <person name="Grigoriev I.V."/>
            <person name="Nagy L."/>
            <person name="Hibbett D."/>
            <person name="Henrissat B."/>
            <person name="Matheny P.B."/>
            <person name="Labbe J."/>
            <person name="Martin F."/>
        </authorList>
    </citation>
    <scope>NUCLEOTIDE SEQUENCE</scope>
    <source>
        <strain evidence="1">HHB10654</strain>
    </source>
</reference>
<comment type="caution">
    <text evidence="1">The sequence shown here is derived from an EMBL/GenBank/DDBJ whole genome shotgun (WGS) entry which is preliminary data.</text>
</comment>
<organism evidence="1 2">
    <name type="scientific">Artomyces pyxidatus</name>
    <dbReference type="NCBI Taxonomy" id="48021"/>
    <lineage>
        <taxon>Eukaryota</taxon>
        <taxon>Fungi</taxon>
        <taxon>Dikarya</taxon>
        <taxon>Basidiomycota</taxon>
        <taxon>Agaricomycotina</taxon>
        <taxon>Agaricomycetes</taxon>
        <taxon>Russulales</taxon>
        <taxon>Auriscalpiaceae</taxon>
        <taxon>Artomyces</taxon>
    </lineage>
</organism>
<evidence type="ECO:0000313" key="1">
    <source>
        <dbReference type="EMBL" id="KAI0066407.1"/>
    </source>
</evidence>
<sequence length="183" mass="19807">MILHIPIIPHRKRSEPLPRSKPAVSTPWDAHTSLSREYIPTTPSRNHVPRAFISPASPSSVSASHFTSPNLPLGYSRPLPPSPPPKLSPLSAPRAPSIPRQLGYISNPSFPGNILPADILAQLCSCYTPHPALARPRSVRGGLSRGRNSRTTTLHQGTQAQRFHAVSSKSPPLLSRSMPGRVP</sequence>
<keyword evidence="2" id="KW-1185">Reference proteome</keyword>
<evidence type="ECO:0000313" key="2">
    <source>
        <dbReference type="Proteomes" id="UP000814140"/>
    </source>
</evidence>
<accession>A0ACB8TD53</accession>
<reference evidence="1" key="2">
    <citation type="journal article" date="2022" name="New Phytol.">
        <title>Evolutionary transition to the ectomycorrhizal habit in the genomes of a hyperdiverse lineage of mushroom-forming fungi.</title>
        <authorList>
            <person name="Looney B."/>
            <person name="Miyauchi S."/>
            <person name="Morin E."/>
            <person name="Drula E."/>
            <person name="Courty P.E."/>
            <person name="Kohler A."/>
            <person name="Kuo A."/>
            <person name="LaButti K."/>
            <person name="Pangilinan J."/>
            <person name="Lipzen A."/>
            <person name="Riley R."/>
            <person name="Andreopoulos W."/>
            <person name="He G."/>
            <person name="Johnson J."/>
            <person name="Nolan M."/>
            <person name="Tritt A."/>
            <person name="Barry K.W."/>
            <person name="Grigoriev I.V."/>
            <person name="Nagy L.G."/>
            <person name="Hibbett D."/>
            <person name="Henrissat B."/>
            <person name="Matheny P.B."/>
            <person name="Labbe J."/>
            <person name="Martin F.M."/>
        </authorList>
    </citation>
    <scope>NUCLEOTIDE SEQUENCE</scope>
    <source>
        <strain evidence="1">HHB10654</strain>
    </source>
</reference>
<dbReference type="EMBL" id="MU277192">
    <property type="protein sequence ID" value="KAI0066407.1"/>
    <property type="molecule type" value="Genomic_DNA"/>
</dbReference>
<gene>
    <name evidence="1" type="ORF">BV25DRAFT_1820337</name>
</gene>
<dbReference type="Proteomes" id="UP000814140">
    <property type="component" value="Unassembled WGS sequence"/>
</dbReference>
<proteinExistence type="predicted"/>